<evidence type="ECO:0000313" key="2">
    <source>
        <dbReference type="Proteomes" id="UP000534286"/>
    </source>
</evidence>
<dbReference type="EMBL" id="JACHJU010000002">
    <property type="protein sequence ID" value="MBB4940691.1"/>
    <property type="molecule type" value="Genomic_DNA"/>
</dbReference>
<comment type="caution">
    <text evidence="1">The sequence shown here is derived from an EMBL/GenBank/DDBJ whole genome shotgun (WGS) entry which is preliminary data.</text>
</comment>
<reference evidence="1 2" key="1">
    <citation type="submission" date="2020-08" db="EMBL/GenBank/DDBJ databases">
        <title>Sequencing the genomes of 1000 actinobacteria strains.</title>
        <authorList>
            <person name="Klenk H.-P."/>
        </authorList>
    </citation>
    <scope>NUCLEOTIDE SEQUENCE [LARGE SCALE GENOMIC DNA]</scope>
    <source>
        <strain evidence="1 2">DSM 43023</strain>
    </source>
</reference>
<proteinExistence type="predicted"/>
<dbReference type="RefSeq" id="WP_184756861.1">
    <property type="nucleotide sequence ID" value="NZ_BAABEK010000005.1"/>
</dbReference>
<dbReference type="AlphaFoldDB" id="A0A7W7S0H6"/>
<name>A0A7W7S0H6_9ACTN</name>
<dbReference type="Proteomes" id="UP000534286">
    <property type="component" value="Unassembled WGS sequence"/>
</dbReference>
<keyword evidence="2" id="KW-1185">Reference proteome</keyword>
<organism evidence="1 2">
    <name type="scientific">Streptosporangium album</name>
    <dbReference type="NCBI Taxonomy" id="47479"/>
    <lineage>
        <taxon>Bacteria</taxon>
        <taxon>Bacillati</taxon>
        <taxon>Actinomycetota</taxon>
        <taxon>Actinomycetes</taxon>
        <taxon>Streptosporangiales</taxon>
        <taxon>Streptosporangiaceae</taxon>
        <taxon>Streptosporangium</taxon>
    </lineage>
</organism>
<evidence type="ECO:0000313" key="1">
    <source>
        <dbReference type="EMBL" id="MBB4940691.1"/>
    </source>
</evidence>
<sequence length="130" mass="14162">MSAIATRLLVEARPTATEVAILHVPAGAVARVHHPAGVREYTPLLPEESWYAVVPGDKDLIGWGAVPCWYGSLAGIRNGRHRLDRDAWHAAARELRSGGVTYVQYEVRDYYGNPRWTATGVRVDSAGGAL</sequence>
<gene>
    <name evidence="1" type="ORF">FHR32_005068</name>
</gene>
<accession>A0A7W7S0H6</accession>
<protein>
    <submittedName>
        <fullName evidence="1">Uncharacterized protein</fullName>
    </submittedName>
</protein>